<evidence type="ECO:0000313" key="2">
    <source>
        <dbReference type="Proteomes" id="UP000198339"/>
    </source>
</evidence>
<name>A0A239DGL5_9SPHN</name>
<dbReference type="AlphaFoldDB" id="A0A239DGL5"/>
<sequence length="76" mass="8947">MARARENFVRLAEARTKRLLKDLDLLGNLSNKSNYSYSEEDVKAIFRAVSKKVQETELRFKMNIQSDHESDFRLPQ</sequence>
<protein>
    <submittedName>
        <fullName evidence="1">Uncharacterized protein</fullName>
    </submittedName>
</protein>
<gene>
    <name evidence="1" type="ORF">SAMN06295955_101244</name>
</gene>
<keyword evidence="2" id="KW-1185">Reference proteome</keyword>
<dbReference type="Proteomes" id="UP000198339">
    <property type="component" value="Unassembled WGS sequence"/>
</dbReference>
<evidence type="ECO:0000313" key="1">
    <source>
        <dbReference type="EMBL" id="SNS31152.1"/>
    </source>
</evidence>
<dbReference type="EMBL" id="FZPA01000001">
    <property type="protein sequence ID" value="SNS31152.1"/>
    <property type="molecule type" value="Genomic_DNA"/>
</dbReference>
<accession>A0A239DGL5</accession>
<dbReference type="OrthoDB" id="8100530at2"/>
<organism evidence="1 2">
    <name type="scientific">Sphingopyxis indica</name>
    <dbReference type="NCBI Taxonomy" id="436663"/>
    <lineage>
        <taxon>Bacteria</taxon>
        <taxon>Pseudomonadati</taxon>
        <taxon>Pseudomonadota</taxon>
        <taxon>Alphaproteobacteria</taxon>
        <taxon>Sphingomonadales</taxon>
        <taxon>Sphingomonadaceae</taxon>
        <taxon>Sphingopyxis</taxon>
    </lineage>
</organism>
<reference evidence="1 2" key="1">
    <citation type="submission" date="2017-06" db="EMBL/GenBank/DDBJ databases">
        <authorList>
            <person name="Kim H.J."/>
            <person name="Triplett B.A."/>
        </authorList>
    </citation>
    <scope>NUCLEOTIDE SEQUENCE [LARGE SCALE GENOMIC DNA]</scope>
    <source>
        <strain evidence="1 2">DS15</strain>
    </source>
</reference>
<proteinExistence type="predicted"/>